<dbReference type="InterPro" id="IPR041569">
    <property type="entry name" value="AAA_lid_3"/>
</dbReference>
<evidence type="ECO:0000256" key="6">
    <source>
        <dbReference type="ARBA" id="ARBA00022692"/>
    </source>
</evidence>
<dbReference type="SUPFAM" id="SSF52540">
    <property type="entry name" value="P-loop containing nucleoside triphosphate hydrolases"/>
    <property type="match status" value="1"/>
</dbReference>
<comment type="similarity">
    <text evidence="15">Belongs to the AAA ATPase family.</text>
</comment>
<evidence type="ECO:0000256" key="13">
    <source>
        <dbReference type="ARBA" id="ARBA00023049"/>
    </source>
</evidence>
<dbReference type="CDD" id="cd19501">
    <property type="entry name" value="RecA-like_FtsH"/>
    <property type="match status" value="1"/>
</dbReference>
<dbReference type="GO" id="GO:0031966">
    <property type="term" value="C:mitochondrial membrane"/>
    <property type="evidence" value="ECO:0007669"/>
    <property type="project" value="UniProtKB-SubCell"/>
</dbReference>
<dbReference type="GO" id="GO:0046872">
    <property type="term" value="F:metal ion binding"/>
    <property type="evidence" value="ECO:0007669"/>
    <property type="project" value="UniProtKB-KW"/>
</dbReference>
<protein>
    <submittedName>
        <fullName evidence="19">ATP-dependent zinc metalloprotease FtsH</fullName>
    </submittedName>
</protein>
<comment type="cofactor">
    <cofactor evidence="1">
        <name>Zn(2+)</name>
        <dbReference type="ChEBI" id="CHEBI:29105"/>
    </cofactor>
</comment>
<keyword evidence="10" id="KW-0862">Zinc</keyword>
<dbReference type="InterPro" id="IPR003593">
    <property type="entry name" value="AAA+_ATPase"/>
</dbReference>
<dbReference type="InterPro" id="IPR003960">
    <property type="entry name" value="ATPase_AAA_CS"/>
</dbReference>
<comment type="subcellular location">
    <subcellularLocation>
        <location evidence="2">Mitochondrion membrane</location>
        <topology evidence="2">Multi-pass membrane protein</topology>
    </subcellularLocation>
</comment>
<evidence type="ECO:0000259" key="18">
    <source>
        <dbReference type="SMART" id="SM00382"/>
    </source>
</evidence>
<evidence type="ECO:0000256" key="9">
    <source>
        <dbReference type="ARBA" id="ARBA00022801"/>
    </source>
</evidence>
<dbReference type="HAMAP" id="MF_01458">
    <property type="entry name" value="FtsH"/>
    <property type="match status" value="1"/>
</dbReference>
<keyword evidence="11 15" id="KW-0067">ATP-binding</keyword>
<comment type="similarity">
    <text evidence="3">In the C-terminal section; belongs to the peptidase M41 family.</text>
</comment>
<dbReference type="FunFam" id="1.20.58.760:FF:000003">
    <property type="entry name" value="AFG3-like AAA ATPase 2"/>
    <property type="match status" value="1"/>
</dbReference>
<feature type="compositionally biased region" description="Basic residues" evidence="16">
    <location>
        <begin position="614"/>
        <end position="638"/>
    </location>
</feature>
<evidence type="ECO:0000256" key="16">
    <source>
        <dbReference type="SAM" id="MobiDB-lite"/>
    </source>
</evidence>
<dbReference type="InterPro" id="IPR037219">
    <property type="entry name" value="Peptidase_M41-like"/>
</dbReference>
<dbReference type="Gene3D" id="1.10.8.60">
    <property type="match status" value="1"/>
</dbReference>
<dbReference type="Pfam" id="PF00004">
    <property type="entry name" value="AAA"/>
    <property type="match status" value="1"/>
</dbReference>
<evidence type="ECO:0000256" key="2">
    <source>
        <dbReference type="ARBA" id="ARBA00004225"/>
    </source>
</evidence>
<dbReference type="GO" id="GO:0004222">
    <property type="term" value="F:metalloendopeptidase activity"/>
    <property type="evidence" value="ECO:0007669"/>
    <property type="project" value="InterPro"/>
</dbReference>
<keyword evidence="6 17" id="KW-0812">Transmembrane</keyword>
<dbReference type="GO" id="GO:0010304">
    <property type="term" value="P:PSII associated light-harvesting complex II catabolic process"/>
    <property type="evidence" value="ECO:0007669"/>
    <property type="project" value="UniProtKB-ARBA"/>
</dbReference>
<evidence type="ECO:0000256" key="10">
    <source>
        <dbReference type="ARBA" id="ARBA00022833"/>
    </source>
</evidence>
<dbReference type="EMBL" id="BMAT01011217">
    <property type="protein sequence ID" value="GFR68670.1"/>
    <property type="molecule type" value="Genomic_DNA"/>
</dbReference>
<evidence type="ECO:0000256" key="14">
    <source>
        <dbReference type="ARBA" id="ARBA00023136"/>
    </source>
</evidence>
<dbReference type="GO" id="GO:0016887">
    <property type="term" value="F:ATP hydrolysis activity"/>
    <property type="evidence" value="ECO:0007669"/>
    <property type="project" value="InterPro"/>
</dbReference>
<dbReference type="Gene3D" id="3.40.1690.20">
    <property type="match status" value="1"/>
</dbReference>
<sequence length="650" mass="72320">MNFFRGDFWNGTKSSTPAEFMNFLTEGDVSKIVIVNKKEALVFLTEQALEKASHKGARKSKIFPWENSPNYQFEFGDLQNFENQINSIKEKENLDTILEYSTEQNFLGSFFISILPFLILMLIWFFLMRRMSGSSGGGMGSQIFSIGKSKARLFNEKDNIKINFNDVAGLEGAKEEIQEIVEFLKSPEKFTSLGGKIPRGALLVGPPGTGKTLLAKAVAGEAKVPFFSLSGSDFVEMFVGVGASRVRDLFKQAKDKSPSIIFIDEIDAIGRSRGKNNFVGSNDERENTLNQLLTEMDGFDTNTGVIVLAATNRADVLDKALMRAGRFDRQIHVDLPNLIERKEIFGVHLKPLKTGKTLDVDFLARQTPGFSGADIANMCNEAALIAARKSRKTVGKQDFLDAVDRIVGGLERKSKVLSQKEKQTIAFHESGHATVSWFLEHAAPLVKVTIVPRGISLGAAWYLPEERAIVSEEQMLDEMCATLGGRAAEEVIFNKISTGALSDLEKVTKQARAIVTIYGLNKKIGNLTYYDSTGQSDYSFIKPYSEETARVIDKEISAIVENQYKRAVKLLVKHKENLKKLAKILIEKEVIFKEDLEAIFGVRPFQSEEEKKPKSPPKTRNSRVVAKKVPKTPSKKAPSKNAEKNTGDRS</sequence>
<dbReference type="Pfam" id="PF01434">
    <property type="entry name" value="Peptidase_M41"/>
    <property type="match status" value="1"/>
</dbReference>
<name>A0AAV4F6N6_9GAST</name>
<dbReference type="Proteomes" id="UP000762676">
    <property type="component" value="Unassembled WGS sequence"/>
</dbReference>
<dbReference type="Gene3D" id="3.40.50.300">
    <property type="entry name" value="P-loop containing nucleotide triphosphate hydrolases"/>
    <property type="match status" value="1"/>
</dbReference>
<dbReference type="PANTHER" id="PTHR43655:SF2">
    <property type="entry name" value="AFG3 LIKE MATRIX AAA PEPTIDASE SUBUNIT 2, ISOFORM A"/>
    <property type="match status" value="1"/>
</dbReference>
<gene>
    <name evidence="19" type="ORF">ElyMa_005614000</name>
</gene>
<organism evidence="19 20">
    <name type="scientific">Elysia marginata</name>
    <dbReference type="NCBI Taxonomy" id="1093978"/>
    <lineage>
        <taxon>Eukaryota</taxon>
        <taxon>Metazoa</taxon>
        <taxon>Spiralia</taxon>
        <taxon>Lophotrochozoa</taxon>
        <taxon>Mollusca</taxon>
        <taxon>Gastropoda</taxon>
        <taxon>Heterobranchia</taxon>
        <taxon>Euthyneura</taxon>
        <taxon>Panpulmonata</taxon>
        <taxon>Sacoglossa</taxon>
        <taxon>Placobranchoidea</taxon>
        <taxon>Plakobranchidae</taxon>
        <taxon>Elysia</taxon>
    </lineage>
</organism>
<evidence type="ECO:0000256" key="4">
    <source>
        <dbReference type="ARBA" id="ARBA00010550"/>
    </source>
</evidence>
<dbReference type="InterPro" id="IPR000642">
    <property type="entry name" value="Peptidase_M41"/>
</dbReference>
<dbReference type="InterPro" id="IPR003959">
    <property type="entry name" value="ATPase_AAA_core"/>
</dbReference>
<evidence type="ECO:0000256" key="12">
    <source>
        <dbReference type="ARBA" id="ARBA00022989"/>
    </source>
</evidence>
<dbReference type="AlphaFoldDB" id="A0AAV4F6N6"/>
<proteinExistence type="inferred from homology"/>
<keyword evidence="9" id="KW-0378">Hydrolase</keyword>
<evidence type="ECO:0000256" key="1">
    <source>
        <dbReference type="ARBA" id="ARBA00001947"/>
    </source>
</evidence>
<keyword evidence="13 19" id="KW-0482">Metalloprotease</keyword>
<dbReference type="InterPro" id="IPR005936">
    <property type="entry name" value="FtsH"/>
</dbReference>
<evidence type="ECO:0000313" key="19">
    <source>
        <dbReference type="EMBL" id="GFR68670.1"/>
    </source>
</evidence>
<keyword evidence="14 17" id="KW-0472">Membrane</keyword>
<dbReference type="SMART" id="SM00382">
    <property type="entry name" value="AAA"/>
    <property type="match status" value="1"/>
</dbReference>
<keyword evidence="5" id="KW-0645">Protease</keyword>
<evidence type="ECO:0000256" key="5">
    <source>
        <dbReference type="ARBA" id="ARBA00022670"/>
    </source>
</evidence>
<comment type="caution">
    <text evidence="19">The sequence shown here is derived from an EMBL/GenBank/DDBJ whole genome shotgun (WGS) entry which is preliminary data.</text>
</comment>
<keyword evidence="8 15" id="KW-0547">Nucleotide-binding</keyword>
<accession>A0AAV4F6N6</accession>
<dbReference type="PANTHER" id="PTHR43655">
    <property type="entry name" value="ATP-DEPENDENT PROTEASE"/>
    <property type="match status" value="1"/>
</dbReference>
<evidence type="ECO:0000313" key="20">
    <source>
        <dbReference type="Proteomes" id="UP000762676"/>
    </source>
</evidence>
<keyword evidence="7" id="KW-0479">Metal-binding</keyword>
<evidence type="ECO:0000256" key="11">
    <source>
        <dbReference type="ARBA" id="ARBA00022840"/>
    </source>
</evidence>
<dbReference type="PROSITE" id="PS00674">
    <property type="entry name" value="AAA"/>
    <property type="match status" value="1"/>
</dbReference>
<dbReference type="GO" id="GO:0005524">
    <property type="term" value="F:ATP binding"/>
    <property type="evidence" value="ECO:0007669"/>
    <property type="project" value="UniProtKB-KW"/>
</dbReference>
<dbReference type="FunFam" id="1.10.8.60:FF:000001">
    <property type="entry name" value="ATP-dependent zinc metalloprotease FtsH"/>
    <property type="match status" value="1"/>
</dbReference>
<dbReference type="NCBIfam" id="TIGR01241">
    <property type="entry name" value="FtsH_fam"/>
    <property type="match status" value="1"/>
</dbReference>
<keyword evidence="20" id="KW-1185">Reference proteome</keyword>
<dbReference type="GO" id="GO:0006508">
    <property type="term" value="P:proteolysis"/>
    <property type="evidence" value="ECO:0007669"/>
    <property type="project" value="UniProtKB-KW"/>
</dbReference>
<feature type="transmembrane region" description="Helical" evidence="17">
    <location>
        <begin position="106"/>
        <end position="127"/>
    </location>
</feature>
<dbReference type="InterPro" id="IPR027417">
    <property type="entry name" value="P-loop_NTPase"/>
</dbReference>
<evidence type="ECO:0000256" key="3">
    <source>
        <dbReference type="ARBA" id="ARBA00010044"/>
    </source>
</evidence>
<feature type="region of interest" description="Disordered" evidence="16">
    <location>
        <begin position="606"/>
        <end position="650"/>
    </location>
</feature>
<feature type="compositionally biased region" description="Basic and acidic residues" evidence="16">
    <location>
        <begin position="641"/>
        <end position="650"/>
    </location>
</feature>
<comment type="similarity">
    <text evidence="4">In the N-terminal section; belongs to the AAA ATPase family.</text>
</comment>
<keyword evidence="12 17" id="KW-1133">Transmembrane helix</keyword>
<dbReference type="Pfam" id="PF17862">
    <property type="entry name" value="AAA_lid_3"/>
    <property type="match status" value="1"/>
</dbReference>
<reference evidence="19 20" key="1">
    <citation type="journal article" date="2021" name="Elife">
        <title>Chloroplast acquisition without the gene transfer in kleptoplastic sea slugs, Plakobranchus ocellatus.</title>
        <authorList>
            <person name="Maeda T."/>
            <person name="Takahashi S."/>
            <person name="Yoshida T."/>
            <person name="Shimamura S."/>
            <person name="Takaki Y."/>
            <person name="Nagai Y."/>
            <person name="Toyoda A."/>
            <person name="Suzuki Y."/>
            <person name="Arimoto A."/>
            <person name="Ishii H."/>
            <person name="Satoh N."/>
            <person name="Nishiyama T."/>
            <person name="Hasebe M."/>
            <person name="Maruyama T."/>
            <person name="Minagawa J."/>
            <person name="Obokata J."/>
            <person name="Shigenobu S."/>
        </authorList>
    </citation>
    <scope>NUCLEOTIDE SEQUENCE [LARGE SCALE GENOMIC DNA]</scope>
</reference>
<dbReference type="GO" id="GO:0004176">
    <property type="term" value="F:ATP-dependent peptidase activity"/>
    <property type="evidence" value="ECO:0007669"/>
    <property type="project" value="InterPro"/>
</dbReference>
<evidence type="ECO:0000256" key="7">
    <source>
        <dbReference type="ARBA" id="ARBA00022723"/>
    </source>
</evidence>
<dbReference type="Gene3D" id="1.20.58.760">
    <property type="entry name" value="Peptidase M41"/>
    <property type="match status" value="1"/>
</dbReference>
<feature type="domain" description="AAA+ ATPase" evidence="18">
    <location>
        <begin position="197"/>
        <end position="337"/>
    </location>
</feature>
<dbReference type="InterPro" id="IPR050928">
    <property type="entry name" value="ATP-dep_Zn_Metalloprotease"/>
</dbReference>
<evidence type="ECO:0000256" key="17">
    <source>
        <dbReference type="SAM" id="Phobius"/>
    </source>
</evidence>
<evidence type="ECO:0000256" key="15">
    <source>
        <dbReference type="RuleBase" id="RU003651"/>
    </source>
</evidence>
<dbReference type="FunFam" id="3.40.50.300:FF:000001">
    <property type="entry name" value="ATP-dependent zinc metalloprotease FtsH"/>
    <property type="match status" value="1"/>
</dbReference>
<evidence type="ECO:0000256" key="8">
    <source>
        <dbReference type="ARBA" id="ARBA00022741"/>
    </source>
</evidence>
<dbReference type="SUPFAM" id="SSF140990">
    <property type="entry name" value="FtsH protease domain-like"/>
    <property type="match status" value="1"/>
</dbReference>